<dbReference type="AlphaFoldDB" id="A0A063BQX2"/>
<evidence type="ECO:0000256" key="7">
    <source>
        <dbReference type="ARBA" id="ARBA00022989"/>
    </source>
</evidence>
<keyword evidence="8 9" id="KW-0472">Membrane</keyword>
<organism evidence="10 13">
    <name type="scientific">Ustilaginoidea virens</name>
    <name type="common">Rice false smut fungus</name>
    <name type="synonym">Villosiclava virens</name>
    <dbReference type="NCBI Taxonomy" id="1159556"/>
    <lineage>
        <taxon>Eukaryota</taxon>
        <taxon>Fungi</taxon>
        <taxon>Dikarya</taxon>
        <taxon>Ascomycota</taxon>
        <taxon>Pezizomycotina</taxon>
        <taxon>Sordariomycetes</taxon>
        <taxon>Hypocreomycetidae</taxon>
        <taxon>Hypocreales</taxon>
        <taxon>Clavicipitaceae</taxon>
        <taxon>Ustilaginoidea</taxon>
    </lineage>
</organism>
<evidence type="ECO:0000256" key="9">
    <source>
        <dbReference type="SAM" id="Phobius"/>
    </source>
</evidence>
<evidence type="ECO:0000313" key="10">
    <source>
        <dbReference type="EMBL" id="GAO19985.1"/>
    </source>
</evidence>
<proteinExistence type="inferred from homology"/>
<evidence type="ECO:0000256" key="3">
    <source>
        <dbReference type="ARBA" id="ARBA00022448"/>
    </source>
</evidence>
<dbReference type="EMBL" id="BBTG02000086">
    <property type="protein sequence ID" value="GAO19985.1"/>
    <property type="molecule type" value="Genomic_DNA"/>
</dbReference>
<dbReference type="HOGENOM" id="CLU_004965_1_1_1"/>
<dbReference type="PANTHER" id="PTHR22601">
    <property type="entry name" value="ISP4 LIKE PROTEIN"/>
    <property type="match status" value="1"/>
</dbReference>
<dbReference type="RefSeq" id="XP_042996779.1">
    <property type="nucleotide sequence ID" value="XM_043140845.1"/>
</dbReference>
<feature type="transmembrane region" description="Helical" evidence="9">
    <location>
        <begin position="436"/>
        <end position="455"/>
    </location>
</feature>
<dbReference type="InterPro" id="IPR004813">
    <property type="entry name" value="OPT"/>
</dbReference>
<evidence type="ECO:0000256" key="5">
    <source>
        <dbReference type="ARBA" id="ARBA00022856"/>
    </source>
</evidence>
<dbReference type="KEGG" id="uvi:66064125"/>
<comment type="similarity">
    <text evidence="2">Belongs to the oligopeptide OPT transporter family.</text>
</comment>
<protein>
    <submittedName>
        <fullName evidence="10">Uncharacterized protein</fullName>
    </submittedName>
</protein>
<keyword evidence="4 9" id="KW-0812">Transmembrane</keyword>
<dbReference type="GO" id="GO:0035673">
    <property type="term" value="F:oligopeptide transmembrane transporter activity"/>
    <property type="evidence" value="ECO:0007669"/>
    <property type="project" value="InterPro"/>
</dbReference>
<feature type="transmembrane region" description="Helical" evidence="9">
    <location>
        <begin position="287"/>
        <end position="306"/>
    </location>
</feature>
<sequence length="816" mass="91458">MSASSEKGDAATEASGNAPDGATLTALRRFIADNEMDYNFPQGLVDRAREFLRHSHTTDLESAQGLMADIEQHNALARNHSAYAEVRAVVDATDDPTELVATFRVFVMGTIFSIAGSAIEQFFALRMPTINMSPYMVQLVSMPFGVLLAKALPARTFGQGTWWAFSLNPGPFTQKEHLLIAMMGNVTFGARLSGAYINSIVQVLKLPVFYGETTLANSIPWQVCTLLSTQLMGYGCAGMARRFLVYPPAMIWQRPLAIIALTKALHKDHGQNARAAVNGWTMSRYRFFVLCFSAMFVYYWVPNYLFQALALFNWITWISPRSVVLAIITGASCGLGINPLPTLDWNIATYLGDPIITPLFTIMNLAAGMALTGFLVAPFLYFNNVWNGAHLPINTNKIYDNKGNVYNVHRVLKADMTLDQAAYRNYSIPWLSTMQILNYVSLFAMYASIPAYICLHYRKAITTGVKSLTSRKPRCEEFTDVQNRLMCAYKECPHWWYLGILVLSFILACVSVSMWPTGMPIWGIVVAVGFTILVQIPLGMLWAITNMEVPTSILALALGGYVLEGKPVPNMMFKMFSFMSTSQSLNFTADLKLAHYGKIPPRWAFAAQVYATLIAGFVSLAVNHWVLDNMEDLCTESQKDRFTCPHAYSFFKASVIWGVIGPRRLFGPDGPYAKLVYAVPAGAVLPVLVHLLHRRWRTSWLRNVNVPVFLAGPMCWSPFNWSYMQGTVMLALFFNFFVKRRHLLWWERYAYVMTSSFTAAIGMAGLAMFFTLQKWDIRLDWWGNRVGKMGVDMGGLREAGQVVKCVFSPEEFASGF</sequence>
<feature type="transmembrane region" description="Helical" evidence="9">
    <location>
        <begin position="318"/>
        <end position="338"/>
    </location>
</feature>
<evidence type="ECO:0000256" key="6">
    <source>
        <dbReference type="ARBA" id="ARBA00022927"/>
    </source>
</evidence>
<feature type="transmembrane region" description="Helical" evidence="9">
    <location>
        <begin position="721"/>
        <end position="738"/>
    </location>
</feature>
<evidence type="ECO:0000256" key="2">
    <source>
        <dbReference type="ARBA" id="ARBA00008807"/>
    </source>
</evidence>
<feature type="transmembrane region" description="Helical" evidence="9">
    <location>
        <begin position="603"/>
        <end position="626"/>
    </location>
</feature>
<keyword evidence="3" id="KW-0813">Transport</keyword>
<gene>
    <name evidence="11" type="ORF">UV8b_03347</name>
    <name evidence="10" type="ORF">UVI_02063320</name>
</gene>
<dbReference type="NCBIfam" id="TIGR00728">
    <property type="entry name" value="OPT_sfam"/>
    <property type="match status" value="1"/>
</dbReference>
<feature type="transmembrane region" description="Helical" evidence="9">
    <location>
        <begin position="646"/>
        <end position="663"/>
    </location>
</feature>
<feature type="transmembrane region" description="Helical" evidence="9">
    <location>
        <begin position="675"/>
        <end position="693"/>
    </location>
</feature>
<reference evidence="11" key="3">
    <citation type="submission" date="2020-03" db="EMBL/GenBank/DDBJ databases">
        <title>A mixture of massive structural variations and highly conserved coding sequences in Ustilaginoidea virens genome.</title>
        <authorList>
            <person name="Zhang K."/>
            <person name="Zhao Z."/>
            <person name="Zhang Z."/>
            <person name="Li Y."/>
            <person name="Hsiang T."/>
            <person name="Sun W."/>
        </authorList>
    </citation>
    <scope>NUCLEOTIDE SEQUENCE</scope>
    <source>
        <strain evidence="11">UV-8b</strain>
    </source>
</reference>
<keyword evidence="5" id="KW-0571">Peptide transport</keyword>
<dbReference type="Proteomes" id="UP000054053">
    <property type="component" value="Unassembled WGS sequence"/>
</dbReference>
<feature type="transmembrane region" description="Helical" evidence="9">
    <location>
        <begin position="750"/>
        <end position="772"/>
    </location>
</feature>
<name>A0A063BQX2_USTVR</name>
<feature type="transmembrane region" description="Helical" evidence="9">
    <location>
        <begin position="495"/>
        <end position="515"/>
    </location>
</feature>
<evidence type="ECO:0000313" key="11">
    <source>
        <dbReference type="EMBL" id="QUC19106.1"/>
    </source>
</evidence>
<dbReference type="NCBIfam" id="TIGR00727">
    <property type="entry name" value="ISP4_OPT"/>
    <property type="match status" value="1"/>
</dbReference>
<keyword evidence="12" id="KW-1185">Reference proteome</keyword>
<feature type="transmembrane region" description="Helical" evidence="9">
    <location>
        <begin position="105"/>
        <end position="123"/>
    </location>
</feature>
<evidence type="ECO:0000313" key="13">
    <source>
        <dbReference type="Proteomes" id="UP000054053"/>
    </source>
</evidence>
<feature type="transmembrane region" description="Helical" evidence="9">
    <location>
        <begin position="521"/>
        <end position="544"/>
    </location>
</feature>
<dbReference type="InterPro" id="IPR004648">
    <property type="entry name" value="Oligpept_transpt"/>
</dbReference>
<evidence type="ECO:0000313" key="12">
    <source>
        <dbReference type="Proteomes" id="UP000027002"/>
    </source>
</evidence>
<dbReference type="GO" id="GO:0015031">
    <property type="term" value="P:protein transport"/>
    <property type="evidence" value="ECO:0007669"/>
    <property type="project" value="UniProtKB-KW"/>
</dbReference>
<dbReference type="Pfam" id="PF03169">
    <property type="entry name" value="OPT"/>
    <property type="match status" value="1"/>
</dbReference>
<dbReference type="GeneID" id="66064125"/>
<evidence type="ECO:0000256" key="1">
    <source>
        <dbReference type="ARBA" id="ARBA00004141"/>
    </source>
</evidence>
<keyword evidence="6" id="KW-0653">Protein transport</keyword>
<accession>A0A063BQX2</accession>
<reference evidence="10" key="1">
    <citation type="journal article" date="2016" name="Genome Announc.">
        <title>Genome Sequence of Ustilaginoidea virens IPU010, a Rice Pathogenic Fungus Causing False Smut.</title>
        <authorList>
            <person name="Kumagai T."/>
            <person name="Ishii T."/>
            <person name="Terai G."/>
            <person name="Umemura M."/>
            <person name="Machida M."/>
            <person name="Asai K."/>
        </authorList>
    </citation>
    <scope>NUCLEOTIDE SEQUENCE [LARGE SCALE GENOMIC DNA]</scope>
    <source>
        <strain evidence="10">IPU010</strain>
    </source>
</reference>
<comment type="subcellular location">
    <subcellularLocation>
        <location evidence="1">Membrane</location>
        <topology evidence="1">Multi-pass membrane protein</topology>
    </subcellularLocation>
</comment>
<dbReference type="EMBL" id="CP072755">
    <property type="protein sequence ID" value="QUC19106.1"/>
    <property type="molecule type" value="Genomic_DNA"/>
</dbReference>
<evidence type="ECO:0000256" key="4">
    <source>
        <dbReference type="ARBA" id="ARBA00022692"/>
    </source>
</evidence>
<dbReference type="GO" id="GO:0016020">
    <property type="term" value="C:membrane"/>
    <property type="evidence" value="ECO:0007669"/>
    <property type="project" value="UniProtKB-SubCell"/>
</dbReference>
<evidence type="ECO:0000256" key="8">
    <source>
        <dbReference type="ARBA" id="ARBA00023136"/>
    </source>
</evidence>
<feature type="transmembrane region" description="Helical" evidence="9">
    <location>
        <begin position="135"/>
        <end position="152"/>
    </location>
</feature>
<dbReference type="OrthoDB" id="9986677at2759"/>
<keyword evidence="7 9" id="KW-1133">Transmembrane helix</keyword>
<dbReference type="Proteomes" id="UP000027002">
    <property type="component" value="Chromosome 3"/>
</dbReference>
<reference evidence="13" key="2">
    <citation type="journal article" date="2016" name="Genome Announc.">
        <title>Genome sequence of Ustilaginoidea virens IPU010, a rice pathogenic fungus causing false smut.</title>
        <authorList>
            <person name="Kumagai T."/>
            <person name="Ishii T."/>
            <person name="Terai G."/>
            <person name="Umemura M."/>
            <person name="Machida M."/>
            <person name="Asai K."/>
        </authorList>
    </citation>
    <scope>NUCLEOTIDE SEQUENCE [LARGE SCALE GENOMIC DNA]</scope>
    <source>
        <strain evidence="13">IPU010</strain>
    </source>
</reference>
<feature type="transmembrane region" description="Helical" evidence="9">
    <location>
        <begin position="359"/>
        <end position="382"/>
    </location>
</feature>